<dbReference type="AlphaFoldDB" id="M1X556"/>
<sequence length="108" mass="12828">MGSTSIWFIKIYSITQLLQGLLEAGRYDPMIVYPTAYRFFFTFVIPVAFLTTFPVQAILGRGQIHSFTLHLYWHSYCFLFPQFFGDLHCVFIQVYLVKKIVYLRIRTR</sequence>
<dbReference type="InterPro" id="IPR010390">
    <property type="entry name" value="ABC-2_transporter-like"/>
</dbReference>
<keyword evidence="3" id="KW-1185">Reference proteome</keyword>
<dbReference type="PANTHER" id="PTHR36833">
    <property type="entry name" value="SLR0610 PROTEIN-RELATED"/>
    <property type="match status" value="1"/>
</dbReference>
<dbReference type="Pfam" id="PF06182">
    <property type="entry name" value="ABC2_membrane_6"/>
    <property type="match status" value="1"/>
</dbReference>
<dbReference type="STRING" id="1165094.RINTHH_9460"/>
<dbReference type="Proteomes" id="UP000053051">
    <property type="component" value="Unassembled WGS sequence"/>
</dbReference>
<evidence type="ECO:0000313" key="2">
    <source>
        <dbReference type="EMBL" id="CCH67101.1"/>
    </source>
</evidence>
<evidence type="ECO:0000256" key="1">
    <source>
        <dbReference type="SAM" id="Phobius"/>
    </source>
</evidence>
<organism evidence="2 3">
    <name type="scientific">Richelia intracellularis HH01</name>
    <dbReference type="NCBI Taxonomy" id="1165094"/>
    <lineage>
        <taxon>Bacteria</taxon>
        <taxon>Bacillati</taxon>
        <taxon>Cyanobacteriota</taxon>
        <taxon>Cyanophyceae</taxon>
        <taxon>Nostocales</taxon>
        <taxon>Nostocaceae</taxon>
        <taxon>Richelia</taxon>
    </lineage>
</organism>
<keyword evidence="1" id="KW-0472">Membrane</keyword>
<name>M1X556_9NOST</name>
<accession>M1X556</accession>
<evidence type="ECO:0000313" key="3">
    <source>
        <dbReference type="Proteomes" id="UP000053051"/>
    </source>
</evidence>
<protein>
    <submittedName>
        <fullName evidence="2">Conserved membrane protein, multidrug efflux associated</fullName>
    </submittedName>
</protein>
<feature type="transmembrane region" description="Helical" evidence="1">
    <location>
        <begin position="36"/>
        <end position="59"/>
    </location>
</feature>
<reference evidence="3" key="2">
    <citation type="submission" date="2016-01" db="EMBL/GenBank/DDBJ databases">
        <title>Diatom-associated endosymboitic cyanobacterium lacks core nitrogen metabolism enzymes.</title>
        <authorList>
            <person name="Hilton J.A."/>
            <person name="Foster R.A."/>
            <person name="Tripp H.J."/>
            <person name="Carter B.J."/>
            <person name="Zehr J.P."/>
            <person name="Villareal T.A."/>
        </authorList>
    </citation>
    <scope>NUCLEOTIDE SEQUENCE [LARGE SCALE GENOMIC DNA]</scope>
    <source>
        <strain evidence="3">HH01</strain>
    </source>
</reference>
<feature type="transmembrane region" description="Helical" evidence="1">
    <location>
        <begin position="71"/>
        <end position="97"/>
    </location>
</feature>
<keyword evidence="1" id="KW-0812">Transmembrane</keyword>
<dbReference type="EMBL" id="CAIY01000035">
    <property type="protein sequence ID" value="CCH67101.1"/>
    <property type="molecule type" value="Genomic_DNA"/>
</dbReference>
<gene>
    <name evidence="2" type="ORF">RINTHH_9460</name>
</gene>
<dbReference type="PANTHER" id="PTHR36833:SF2">
    <property type="entry name" value="SLR0610 PROTEIN"/>
    <property type="match status" value="1"/>
</dbReference>
<reference evidence="2 3" key="1">
    <citation type="submission" date="2012-05" db="EMBL/GenBank/DDBJ databases">
        <authorList>
            <person name="Hilton J."/>
        </authorList>
    </citation>
    <scope>NUCLEOTIDE SEQUENCE [LARGE SCALE GENOMIC DNA]</scope>
    <source>
        <strain evidence="2 3">HH01</strain>
    </source>
</reference>
<proteinExistence type="predicted"/>
<keyword evidence="1" id="KW-1133">Transmembrane helix</keyword>
<comment type="caution">
    <text evidence="2">The sequence shown here is derived from an EMBL/GenBank/DDBJ whole genome shotgun (WGS) entry which is preliminary data.</text>
</comment>